<dbReference type="EMBL" id="CP096660">
    <property type="protein sequence ID" value="UPV76637.1"/>
    <property type="molecule type" value="Genomic_DNA"/>
</dbReference>
<proteinExistence type="predicted"/>
<keyword evidence="3" id="KW-0614">Plasmid</keyword>
<dbReference type="KEGG" id="halx:M0R89_19080"/>
<evidence type="ECO:0000313" key="4">
    <source>
        <dbReference type="Proteomes" id="UP000830729"/>
    </source>
</evidence>
<feature type="domain" description="Glycosyltransferase subfamily 4-like N-terminal" evidence="2">
    <location>
        <begin position="18"/>
        <end position="183"/>
    </location>
</feature>
<geneLocation type="plasmid" evidence="3 4">
    <name>unnamed1</name>
</geneLocation>
<dbReference type="Gene3D" id="3.40.50.2000">
    <property type="entry name" value="Glycogen Phosphorylase B"/>
    <property type="match status" value="2"/>
</dbReference>
<keyword evidence="3" id="KW-0328">Glycosyltransferase</keyword>
<gene>
    <name evidence="3" type="ORF">M0R89_19080</name>
</gene>
<dbReference type="GeneID" id="72187349"/>
<keyword evidence="4" id="KW-1185">Reference proteome</keyword>
<dbReference type="Pfam" id="PF00534">
    <property type="entry name" value="Glycos_transf_1"/>
    <property type="match status" value="1"/>
</dbReference>
<evidence type="ECO:0000259" key="2">
    <source>
        <dbReference type="Pfam" id="PF13579"/>
    </source>
</evidence>
<protein>
    <submittedName>
        <fullName evidence="3">Glycosyltransferase</fullName>
        <ecNumber evidence="3">2.4.-.-</ecNumber>
    </submittedName>
</protein>
<dbReference type="Pfam" id="PF13579">
    <property type="entry name" value="Glyco_trans_4_4"/>
    <property type="match status" value="1"/>
</dbReference>
<name>A0A8U0I0D0_9EURY</name>
<dbReference type="PANTHER" id="PTHR12526">
    <property type="entry name" value="GLYCOSYLTRANSFERASE"/>
    <property type="match status" value="1"/>
</dbReference>
<dbReference type="SUPFAM" id="SSF53756">
    <property type="entry name" value="UDP-Glycosyltransferase/glycogen phosphorylase"/>
    <property type="match status" value="1"/>
</dbReference>
<sequence>MSKPRHTLWYLITALSVGGAEKTLVRLANDLDHETFDVTIWTIFDQNPLAANLVDEVTLRTLGVEGITPDEGNHYVTGASNSLDYVRAPVRFFRAVRREEPDLVQSFLFYDNVMARFAGLVSPETVVITGVRSVPNETRWSVETVERTTIRLSDAIISNSEAGARLARARGANPGDVTVIQNGREIDVFREADQGFFREEFGIAPDAPVFGTVGRLIERKGHHDLVAAMPTILDRYPAAALVLVGEGPEREALRHRASELNCEDSVHFAGVRDDIPRILSTFDVFVFPSYFEGLPGALIEAMASGLPIVTTPVDGNRELVENYRHGVYVSPGEPSEIAWAGIRLLDNPELASSLGTAAQRRAQNKYTTDRMVQSISNLYRCLTENEVES</sequence>
<accession>A0A8U0I0D0</accession>
<organism evidence="3 4">
    <name type="scientific">Halorussus limi</name>
    <dbReference type="NCBI Taxonomy" id="2938695"/>
    <lineage>
        <taxon>Archaea</taxon>
        <taxon>Methanobacteriati</taxon>
        <taxon>Methanobacteriota</taxon>
        <taxon>Stenosarchaea group</taxon>
        <taxon>Halobacteria</taxon>
        <taxon>Halobacteriales</taxon>
        <taxon>Haladaptataceae</taxon>
        <taxon>Halorussus</taxon>
    </lineage>
</organism>
<dbReference type="EC" id="2.4.-.-" evidence="3"/>
<reference evidence="3 4" key="1">
    <citation type="submission" date="2022-04" db="EMBL/GenBank/DDBJ databases">
        <title>Diverse halophilic archaea isolated from saline environments.</title>
        <authorList>
            <person name="Cui H.-L."/>
        </authorList>
    </citation>
    <scope>NUCLEOTIDE SEQUENCE [LARGE SCALE GENOMIC DNA]</scope>
    <source>
        <strain evidence="3 4">XZYJT49</strain>
        <plasmid evidence="3 4">unnamed1</plasmid>
    </source>
</reference>
<dbReference type="AlphaFoldDB" id="A0A8U0I0D0"/>
<dbReference type="InterPro" id="IPR028098">
    <property type="entry name" value="Glyco_trans_4-like_N"/>
</dbReference>
<evidence type="ECO:0000313" key="3">
    <source>
        <dbReference type="EMBL" id="UPV76637.1"/>
    </source>
</evidence>
<keyword evidence="3" id="KW-0808">Transferase</keyword>
<dbReference type="PANTHER" id="PTHR12526:SF630">
    <property type="entry name" value="GLYCOSYLTRANSFERASE"/>
    <property type="match status" value="1"/>
</dbReference>
<dbReference type="RefSeq" id="WP_248652670.1">
    <property type="nucleotide sequence ID" value="NZ_CP096660.1"/>
</dbReference>
<evidence type="ECO:0000259" key="1">
    <source>
        <dbReference type="Pfam" id="PF00534"/>
    </source>
</evidence>
<feature type="domain" description="Glycosyl transferase family 1" evidence="1">
    <location>
        <begin position="196"/>
        <end position="360"/>
    </location>
</feature>
<dbReference type="Proteomes" id="UP000830729">
    <property type="component" value="Plasmid unnamed1"/>
</dbReference>
<dbReference type="GO" id="GO:0016757">
    <property type="term" value="F:glycosyltransferase activity"/>
    <property type="evidence" value="ECO:0007669"/>
    <property type="project" value="UniProtKB-KW"/>
</dbReference>
<dbReference type="InterPro" id="IPR001296">
    <property type="entry name" value="Glyco_trans_1"/>
</dbReference>